<dbReference type="RefSeq" id="WP_179501167.1">
    <property type="nucleotide sequence ID" value="NZ_JACCAA010000001.1"/>
</dbReference>
<dbReference type="Proteomes" id="UP000540656">
    <property type="component" value="Unassembled WGS sequence"/>
</dbReference>
<proteinExistence type="predicted"/>
<keyword evidence="1" id="KW-0472">Membrane</keyword>
<dbReference type="PROSITE" id="PS51257">
    <property type="entry name" value="PROKAR_LIPOPROTEIN"/>
    <property type="match status" value="1"/>
</dbReference>
<gene>
    <name evidence="2" type="ORF">BJ980_000880</name>
</gene>
<name>A0A7Y9UP79_9ACTN</name>
<evidence type="ECO:0000313" key="3">
    <source>
        <dbReference type="Proteomes" id="UP000540656"/>
    </source>
</evidence>
<accession>A0A7Y9UP79</accession>
<keyword evidence="1" id="KW-0812">Transmembrane</keyword>
<keyword evidence="1" id="KW-1133">Transmembrane helix</keyword>
<sequence length="180" mass="18702">MQPTRQTSKAVLQAVIVVAAFLVAGAACGWLWHQIWAPAPTGFAYQNEPVFDDDVVFRGTGLHMVIGLAAGLVLGAVATWFFEADEVLTLAAVALGSVAAGWLMVAVGSALGPESMYDAAKGAEDFTVIKANLEAGNLVPWIAFPGGALVGAVVVLVAFTSGPAARSQHAEHPITDRYEP</sequence>
<feature type="transmembrane region" description="Helical" evidence="1">
    <location>
        <begin position="138"/>
        <end position="159"/>
    </location>
</feature>
<feature type="transmembrane region" description="Helical" evidence="1">
    <location>
        <begin position="61"/>
        <end position="82"/>
    </location>
</feature>
<dbReference type="EMBL" id="JACCAA010000001">
    <property type="protein sequence ID" value="NYG57957.1"/>
    <property type="molecule type" value="Genomic_DNA"/>
</dbReference>
<comment type="caution">
    <text evidence="2">The sequence shown here is derived from an EMBL/GenBank/DDBJ whole genome shotgun (WGS) entry which is preliminary data.</text>
</comment>
<evidence type="ECO:0000313" key="2">
    <source>
        <dbReference type="EMBL" id="NYG57957.1"/>
    </source>
</evidence>
<protein>
    <recommendedName>
        <fullName evidence="4">DUF2567 domain-containing protein</fullName>
    </recommendedName>
</protein>
<feature type="transmembrane region" description="Helical" evidence="1">
    <location>
        <begin position="12"/>
        <end position="32"/>
    </location>
</feature>
<feature type="transmembrane region" description="Helical" evidence="1">
    <location>
        <begin position="89"/>
        <end position="111"/>
    </location>
</feature>
<evidence type="ECO:0000256" key="1">
    <source>
        <dbReference type="SAM" id="Phobius"/>
    </source>
</evidence>
<evidence type="ECO:0008006" key="4">
    <source>
        <dbReference type="Google" id="ProtNLM"/>
    </source>
</evidence>
<keyword evidence="3" id="KW-1185">Reference proteome</keyword>
<reference evidence="2 3" key="1">
    <citation type="submission" date="2020-07" db="EMBL/GenBank/DDBJ databases">
        <title>Sequencing the genomes of 1000 actinobacteria strains.</title>
        <authorList>
            <person name="Klenk H.-P."/>
        </authorList>
    </citation>
    <scope>NUCLEOTIDE SEQUENCE [LARGE SCALE GENOMIC DNA]</scope>
    <source>
        <strain evidence="2 3">DSM 23819</strain>
    </source>
</reference>
<dbReference type="AlphaFoldDB" id="A0A7Y9UP79"/>
<organism evidence="2 3">
    <name type="scientific">Nocardioides daedukensis</name>
    <dbReference type="NCBI Taxonomy" id="634462"/>
    <lineage>
        <taxon>Bacteria</taxon>
        <taxon>Bacillati</taxon>
        <taxon>Actinomycetota</taxon>
        <taxon>Actinomycetes</taxon>
        <taxon>Propionibacteriales</taxon>
        <taxon>Nocardioidaceae</taxon>
        <taxon>Nocardioides</taxon>
    </lineage>
</organism>